<evidence type="ECO:0000256" key="4">
    <source>
        <dbReference type="ARBA" id="ARBA00022525"/>
    </source>
</evidence>
<evidence type="ECO:0000256" key="3">
    <source>
        <dbReference type="ARBA" id="ARBA00004613"/>
    </source>
</evidence>
<protein>
    <submittedName>
        <fullName evidence="8">Adhesin-like protein</fullName>
    </submittedName>
</protein>
<dbReference type="InterPro" id="IPR012334">
    <property type="entry name" value="Pectin_lyas_fold"/>
</dbReference>
<dbReference type="EMBL" id="CP000678">
    <property type="protein sequence ID" value="ABQ87795.1"/>
    <property type="molecule type" value="Genomic_DNA"/>
</dbReference>
<accession>A5UNL7</accession>
<dbReference type="SMART" id="SM00710">
    <property type="entry name" value="PbH1"/>
    <property type="match status" value="13"/>
</dbReference>
<keyword evidence="9" id="KW-1185">Reference proteome</keyword>
<dbReference type="BioCyc" id="MSMI420247:GHWZ-1630-MONOMER"/>
<dbReference type="Gene3D" id="2.60.40.10">
    <property type="entry name" value="Immunoglobulins"/>
    <property type="match status" value="1"/>
</dbReference>
<dbReference type="InterPro" id="IPR006626">
    <property type="entry name" value="PbH1"/>
</dbReference>
<dbReference type="eggNOG" id="arCOG02488">
    <property type="taxonomic scope" value="Archaea"/>
</dbReference>
<keyword evidence="4" id="KW-0964">Secreted</keyword>
<organism evidence="8 9">
    <name type="scientific">Methanobrevibacter smithii (strain ATCC 35061 / DSM 861 / OCM 144 / PS)</name>
    <dbReference type="NCBI Taxonomy" id="420247"/>
    <lineage>
        <taxon>Archaea</taxon>
        <taxon>Methanobacteriati</taxon>
        <taxon>Methanobacteriota</taxon>
        <taxon>Methanomada group</taxon>
        <taxon>Methanobacteria</taxon>
        <taxon>Methanobacteriales</taxon>
        <taxon>Methanobacteriaceae</taxon>
        <taxon>Methanobrevibacter</taxon>
    </lineage>
</organism>
<evidence type="ECO:0000313" key="9">
    <source>
        <dbReference type="Proteomes" id="UP000001992"/>
    </source>
</evidence>
<dbReference type="InterPro" id="IPR013783">
    <property type="entry name" value="Ig-like_fold"/>
</dbReference>
<dbReference type="SUPFAM" id="SSF51126">
    <property type="entry name" value="Pectin lyase-like"/>
    <property type="match status" value="4"/>
</dbReference>
<dbReference type="InterPro" id="IPR011050">
    <property type="entry name" value="Pectin_lyase_fold/virulence"/>
</dbReference>
<keyword evidence="7" id="KW-0998">Cell outer membrane</keyword>
<dbReference type="NCBIfam" id="TIGR01376">
    <property type="entry name" value="POMP_repeat"/>
    <property type="match status" value="1"/>
</dbReference>
<dbReference type="HOGENOM" id="CLU_232898_0_0_2"/>
<evidence type="ECO:0000256" key="5">
    <source>
        <dbReference type="ARBA" id="ARBA00022729"/>
    </source>
</evidence>
<name>A5UNL7_METS3</name>
<dbReference type="PROSITE" id="PS51257">
    <property type="entry name" value="PROKAR_LIPOPROTEIN"/>
    <property type="match status" value="1"/>
</dbReference>
<dbReference type="KEGG" id="msi:Msm_1590"/>
<reference evidence="8 9" key="1">
    <citation type="journal article" date="2007" name="Proc. Natl. Acad. Sci. U.S.A.">
        <title>Genomic and metabolic adaptations of Methanobrevibacter smithii to the human gut.</title>
        <authorList>
            <person name="Samuel B.S."/>
            <person name="Hansen E.E."/>
            <person name="Manchester J.K."/>
            <person name="Coutinho P.M."/>
            <person name="Henrissat B."/>
            <person name="Fulton R."/>
            <person name="Latreille P."/>
            <person name="Kim K."/>
            <person name="Wilson R.K."/>
            <person name="Gordon J.I."/>
        </authorList>
    </citation>
    <scope>NUCLEOTIDE SEQUENCE [LARGE SCALE GENOMIC DNA]</scope>
    <source>
        <strain evidence="9">ATCC 35061 / DSM 861 / OCM 144 / PS</strain>
    </source>
</reference>
<evidence type="ECO:0000256" key="6">
    <source>
        <dbReference type="ARBA" id="ARBA00023136"/>
    </source>
</evidence>
<evidence type="ECO:0000256" key="1">
    <source>
        <dbReference type="ARBA" id="ARBA00004196"/>
    </source>
</evidence>
<dbReference type="Proteomes" id="UP000001992">
    <property type="component" value="Chromosome"/>
</dbReference>
<dbReference type="InterPro" id="IPR003368">
    <property type="entry name" value="POMP_repeat"/>
</dbReference>
<evidence type="ECO:0000256" key="7">
    <source>
        <dbReference type="ARBA" id="ARBA00023237"/>
    </source>
</evidence>
<gene>
    <name evidence="8" type="ordered locus">Msm_1590</name>
</gene>
<sequence>MLRRNKNLKNKFAILILLILFMVSISCVSAEDNDSSNILTDGASDIYVSPSGNDANVGDMNNPVATINKAINSTATNIHLSEGKFTGTGNNGLTIENKTITIVGAGIDKTIIDLNGTQFMDIKSTSSVVLTNLTIINGYSNYGGAIYNDGNLTIQNCNFKNNSASSGGAIYNNGNLDIYYSTFEDNFVKYSGGAICSYKYATIQDSTFLRNIGTATSSNGGSVYISGNNDKYSILNRNKFKDTQALRNGGALYVNYANVTNCIFENASITSTGSSNGGGAIYGSNFNLKNNTMTNCVSKSGYGNYIWSTSSFNGVVTVLDGKNVDITSSTFTLNATATDDMGHPIHGGYYTFKFNDVFVGGANSVNGFINGTFSKLFDNGKYTVTVSGPLNDNAVVKTATVNVKIDRDYVDYYVSPNGDDNNTGSKDNPFKTINKAITEAFAKNIYVNIHLLEGTYVGAGNLNLTFNNLGYLNIIGVDGKTIINGSNKDWAFNFGSTLNVNIINITFANLYQNNYVGLIKASGNDYTVNIDNCVFEKCNTKYIIYITNGEINNVIMRENIITGCVISGGTSITNLLFENNSGSAYFTNIKKGVYNSTFINNKINQGNDYGLFYISSKNFVSSNNIFENNTIKALYISAYNDINFTSINDTFKNNVAKNGGAVSGGGTFINAKFINNTATQKGGAIYHNAMVLVLKNCIFENNKADDGNDIYGFMSTNVRINPLLNMSNSLKFVSTNSSNVKSELKAIFDLGGIQVSGYNVKFYLNGTYKGSAPLIDNVATLIAIAEDGKYEISGSVDQVNKTNVVTGILNVNANPASVFDVYVSEKGSDESGDGSLAKPFATIKKAFDYGMNQNALSLTIHLIGTLKGEGNVKLDLKPYVDLTIVGENKETSIIDAEKNIYVFDFVPMYDDVKVYLSNLTIKNGVTNKYPSGGVSFTVDTGLVRSTGFYLNVNNCIFMNNTGYGISADKLFSTIVINNTKFIESRGAFYSYQAALNIIISNTEFLKNNLVVENNRGKLVCLNGLISIRDILSKGSSNYNYHFNITQVLFDNVTFDGNHNVTGTAKPSALYLVGTNTTIINSKFTNQKDISAIGVFSNYDTGCNVTIYNTYFENNTRDIIYGYSSQGDYRPIIILNNSTFVNSGAFTWPDPRYQNAWWVVNNTKFINMTNMMIFKGSVSSSYKDNPLPLGVNNTVTIMNSLFLNNKNGVEFGNGNISGSSFYNTPVFVSLTSGSQPPACIVYLNNNFWNSSVPIYNVTTPARATVYCDSWLVPALVTDNASGPVQTIKLVYLAFNGTDYSYYDVSKVPILDVNASLTVSNGVITPNKGVLNSNGLTANYTYNGVGNQVVTATLSDGNILKLNVTFYRIDTFTNMTISNNVPQTGDYITVNVVVRDKNGKLLNGSVNVYLNSVLKGTISLINGMGSFDVLAEKTGPCEIFVNYTGDLDNSYSSNMTIVSVKNTQMNVSVSDSDSASNVTFTVDFDHVANGFVFVTIGGVTYNATVSGKEAKVIVPPLAVGKYDAIVSYNGVVNKTVAVNISPDRNPVLNISDIVMIYKDGTRMVAVLTDYLGNPIANAIVYFTINGQTYNKTTDVNGTASMGLNLASNVYKATVSYNGSDKYNAVSKNITVTINPTIVADDLVKMYQNATRFYAKFTDSTGKAIANKEIRFNINGVFYTKKTDKDGVADLGIMLRPGNYILTAYNPVTGEEKGFNITVKSLIMQNDLTKYYLNASRFEATVYNKDGSLAVNKEVTFNINGVFYHKKTDENGVASLGIALRPGEYTITTMYDGLDIGNKVTVMPTLVTKDLSMKYLDGSNFTALTLDGQGKPLANQNVSFNVNGVFYHKVTNKDGIASLGIRLMSGEYIITSYWNDFQTGNTIKISP</sequence>
<dbReference type="STRING" id="420247.Msm_1590"/>
<dbReference type="Gene3D" id="2.160.20.10">
    <property type="entry name" value="Single-stranded right-handed beta-helix, Pectin lyase-like"/>
    <property type="match status" value="3"/>
</dbReference>
<proteinExistence type="predicted"/>
<dbReference type="EnsemblBacteria" id="ABQ87795">
    <property type="protein sequence ID" value="ABQ87795"/>
    <property type="gene ID" value="Msm_1590"/>
</dbReference>
<keyword evidence="6" id="KW-0472">Membrane</keyword>
<comment type="subcellular location">
    <subcellularLocation>
        <location evidence="1">Cell envelope</location>
    </subcellularLocation>
    <subcellularLocation>
        <location evidence="2">Cell outer membrane</location>
    </subcellularLocation>
    <subcellularLocation>
        <location evidence="3">Secreted</location>
    </subcellularLocation>
</comment>
<dbReference type="GeneID" id="78818231"/>
<keyword evidence="5" id="KW-0732">Signal</keyword>
<dbReference type="eggNOG" id="arCOG05791">
    <property type="taxonomic scope" value="Archaea"/>
</dbReference>
<dbReference type="RefSeq" id="WP_011954614.1">
    <property type="nucleotide sequence ID" value="NC_009515.1"/>
</dbReference>
<dbReference type="PATRIC" id="fig|420247.28.peg.1580"/>
<evidence type="ECO:0000256" key="2">
    <source>
        <dbReference type="ARBA" id="ARBA00004442"/>
    </source>
</evidence>
<evidence type="ECO:0000313" key="8">
    <source>
        <dbReference type="EMBL" id="ABQ87795.1"/>
    </source>
</evidence>
<dbReference type="GO" id="GO:0005576">
    <property type="term" value="C:extracellular region"/>
    <property type="evidence" value="ECO:0007669"/>
    <property type="project" value="UniProtKB-SubCell"/>
</dbReference>